<dbReference type="InterPro" id="IPR050902">
    <property type="entry name" value="ABC_Transporter_SBP"/>
</dbReference>
<dbReference type="RefSeq" id="WP_061972274.1">
    <property type="nucleotide sequence ID" value="NZ_FMAV01000002.1"/>
</dbReference>
<organism evidence="3 4">
    <name type="scientific">Fictibacillus enclensis</name>
    <dbReference type="NCBI Taxonomy" id="1017270"/>
    <lineage>
        <taxon>Bacteria</taxon>
        <taxon>Bacillati</taxon>
        <taxon>Bacillota</taxon>
        <taxon>Bacilli</taxon>
        <taxon>Bacillales</taxon>
        <taxon>Fictibacillaceae</taxon>
        <taxon>Fictibacillus</taxon>
    </lineage>
</organism>
<dbReference type="Proteomes" id="UP000054099">
    <property type="component" value="Unassembled WGS sequence"/>
</dbReference>
<dbReference type="SUPFAM" id="SSF53807">
    <property type="entry name" value="Helical backbone' metal receptor"/>
    <property type="match status" value="1"/>
</dbReference>
<comment type="caution">
    <text evidence="3">The sequence shown here is derived from an EMBL/GenBank/DDBJ whole genome shotgun (WGS) entry which is preliminary data.</text>
</comment>
<feature type="domain" description="Fe/B12 periplasmic-binding" evidence="2">
    <location>
        <begin position="2"/>
        <end position="257"/>
    </location>
</feature>
<evidence type="ECO:0000259" key="2">
    <source>
        <dbReference type="PROSITE" id="PS50983"/>
    </source>
</evidence>
<gene>
    <name evidence="3" type="ORF">AS030_12795</name>
</gene>
<dbReference type="AlphaFoldDB" id="A0A0V8J981"/>
<evidence type="ECO:0000313" key="4">
    <source>
        <dbReference type="Proteomes" id="UP000054099"/>
    </source>
</evidence>
<sequence>MRLVSICPSNTELVDYLGLTEQLVAVDDFSDWPERVRTLPKVGPDLSINMDMVEELKPDLVIASLSVPGMEKNIAELERRNIPHVVYNPNTLEDIAEDLNDLGRRTGVEKRADYLVSQYKELINEYKTFAACVKEKKKLYWEWWPKPVFTPGKQNWLTQISHLAGAVNVFEDMEQPSIQTTWEDVIKRDPDEICIAWVGVRKQKVKPEVLEKRPGWSELRAVKANKVHILDEHLFCRPSPRLIDGLQKLHQVLWKRKQPTQTAN</sequence>
<accession>A0A0V8J981</accession>
<protein>
    <submittedName>
        <fullName evidence="3">Cobalamin-binding protein</fullName>
    </submittedName>
</protein>
<dbReference type="PANTHER" id="PTHR30535:SF34">
    <property type="entry name" value="MOLYBDATE-BINDING PROTEIN MOLA"/>
    <property type="match status" value="1"/>
</dbReference>
<reference evidence="3 4" key="1">
    <citation type="journal article" date="2014" name="Antonie Van Leeuwenhoek">
        <title>Fictibacillus enclensis sp. nov., isolated from marine sediment.</title>
        <authorList>
            <person name="Dastager S.G."/>
            <person name="Mawlankar R."/>
            <person name="Srinivasan K."/>
            <person name="Tang S.K."/>
            <person name="Lee J.C."/>
            <person name="Ramana V.V."/>
            <person name="Shouche Y.S."/>
        </authorList>
    </citation>
    <scope>NUCLEOTIDE SEQUENCE [LARGE SCALE GENOMIC DNA]</scope>
    <source>
        <strain evidence="3 4">NIO-1003</strain>
    </source>
</reference>
<dbReference type="Pfam" id="PF01497">
    <property type="entry name" value="Peripla_BP_2"/>
    <property type="match status" value="1"/>
</dbReference>
<evidence type="ECO:0000313" key="3">
    <source>
        <dbReference type="EMBL" id="KSU83436.1"/>
    </source>
</evidence>
<dbReference type="PROSITE" id="PS50983">
    <property type="entry name" value="FE_B12_PBP"/>
    <property type="match status" value="1"/>
</dbReference>
<dbReference type="Gene3D" id="3.40.50.1980">
    <property type="entry name" value="Nitrogenase molybdenum iron protein domain"/>
    <property type="match status" value="2"/>
</dbReference>
<proteinExistence type="inferred from homology"/>
<evidence type="ECO:0000256" key="1">
    <source>
        <dbReference type="ARBA" id="ARBA00008814"/>
    </source>
</evidence>
<dbReference type="EMBL" id="LNQN01000002">
    <property type="protein sequence ID" value="KSU83436.1"/>
    <property type="molecule type" value="Genomic_DNA"/>
</dbReference>
<keyword evidence="4" id="KW-1185">Reference proteome</keyword>
<dbReference type="OrthoDB" id="9787772at2"/>
<comment type="similarity">
    <text evidence="1">Belongs to the bacterial solute-binding protein 8 family.</text>
</comment>
<dbReference type="InterPro" id="IPR002491">
    <property type="entry name" value="ABC_transptr_periplasmic_BD"/>
</dbReference>
<dbReference type="PANTHER" id="PTHR30535">
    <property type="entry name" value="VITAMIN B12-BINDING PROTEIN"/>
    <property type="match status" value="1"/>
</dbReference>
<name>A0A0V8J981_9BACL</name>
<dbReference type="CDD" id="cd01144">
    <property type="entry name" value="BtuF"/>
    <property type="match status" value="1"/>
</dbReference>